<reference evidence="1" key="2">
    <citation type="journal article" date="2018" name="Nat. Commun.">
        <title>Tailed giant Tupanvirus possesses the most complete translational apparatus of the known virosphere.</title>
        <authorList>
            <person name="Abrahao J."/>
            <person name="Silva L."/>
            <person name="Silva L.S."/>
            <person name="Khalil J.Y.B."/>
            <person name="Rodrigues R."/>
            <person name="Arantes T."/>
            <person name="Assis F."/>
            <person name="Boratto P."/>
            <person name="Andrade M."/>
            <person name="Kroon E.G."/>
            <person name="Ribeiro B."/>
            <person name="Bergier I."/>
            <person name="Seligmann H."/>
            <person name="Ghigo E."/>
            <person name="Colson P."/>
            <person name="Levasseur A."/>
            <person name="Kroemer G."/>
            <person name="Raoult D."/>
            <person name="La Scola B."/>
        </authorList>
    </citation>
    <scope>NUCLEOTIDE SEQUENCE [LARGE SCALE GENOMIC DNA]</scope>
    <source>
        <strain evidence="1">Soda lake</strain>
    </source>
</reference>
<dbReference type="KEGG" id="vg:80518851"/>
<proteinExistence type="predicted"/>
<dbReference type="GeneID" id="80518851"/>
<protein>
    <submittedName>
        <fullName evidence="1">Uncharacterized protein</fullName>
    </submittedName>
</protein>
<dbReference type="RefSeq" id="YP_010782087.1">
    <property type="nucleotide sequence ID" value="NC_075039.1"/>
</dbReference>
<reference evidence="1" key="1">
    <citation type="submission" date="2017-01" db="EMBL/GenBank/DDBJ databases">
        <authorList>
            <person name="Assis F.L."/>
            <person name="Abrahao J.S."/>
            <person name="Silva L."/>
            <person name="Khalil J.B."/>
            <person name="Rodrigues R."/>
            <person name="Silva L.S."/>
            <person name="Arantes T."/>
            <person name="Boratto P."/>
            <person name="Andrade M."/>
            <person name="Kroon E.G."/>
            <person name="Ribeiro B."/>
            <person name="Bergier I."/>
            <person name="Seligmann H."/>
            <person name="Ghigo E."/>
            <person name="Colson P."/>
            <person name="Levasseur A."/>
            <person name="Raoult D."/>
            <person name="Scola B.L."/>
        </authorList>
    </citation>
    <scope>NUCLEOTIDE SEQUENCE</scope>
    <source>
        <strain evidence="1">Soda lake</strain>
    </source>
</reference>
<dbReference type="EMBL" id="KY523104">
    <property type="protein sequence ID" value="QKU35423.1"/>
    <property type="molecule type" value="Genomic_DNA"/>
</dbReference>
<organism evidence="1">
    <name type="scientific">Tupanvirus soda lake</name>
    <dbReference type="NCBI Taxonomy" id="2126985"/>
    <lineage>
        <taxon>Viruses</taxon>
        <taxon>Varidnaviria</taxon>
        <taxon>Bamfordvirae</taxon>
        <taxon>Nucleocytoviricota</taxon>
        <taxon>Megaviricetes</taxon>
        <taxon>Imitervirales</taxon>
        <taxon>Mimiviridae</taxon>
        <taxon>Megamimivirinae</taxon>
        <taxon>Tupanvirus</taxon>
        <taxon>Tupanvirus salinum</taxon>
    </lineage>
</organism>
<sequence length="180" mass="20818">MANNNQVMTDQQRLTRVIESLEKVPQETKQMVFDMAQSMTEVEIIRSFNQQALDMFNLMIVITKRINREKDCNVAGYKALFDNAIKINAKLPLDKFTLLILEFAAEIYAENENCFLDMAIPDAKVTVGNEFGLIRSQMFKNLWKDLNQTDKNSLKEVIIPLTTFAHAHLYKTVLLQRIKN</sequence>
<name>A0A6N1NVU3_9VIRU</name>
<accession>A0A6N1NVU3</accession>
<evidence type="ECO:0000313" key="1">
    <source>
        <dbReference type="EMBL" id="QKU35423.1"/>
    </source>
</evidence>